<proteinExistence type="predicted"/>
<dbReference type="Proteomes" id="UP000646749">
    <property type="component" value="Unassembled WGS sequence"/>
</dbReference>
<protein>
    <submittedName>
        <fullName evidence="2">Uncharacterized protein</fullName>
    </submittedName>
</protein>
<dbReference type="EMBL" id="BONW01000013">
    <property type="protein sequence ID" value="GIG88038.1"/>
    <property type="molecule type" value="Genomic_DNA"/>
</dbReference>
<reference evidence="2 3" key="1">
    <citation type="submission" date="2021-01" db="EMBL/GenBank/DDBJ databases">
        <title>Whole genome shotgun sequence of Plantactinospora endophytica NBRC 110450.</title>
        <authorList>
            <person name="Komaki H."/>
            <person name="Tamura T."/>
        </authorList>
    </citation>
    <scope>NUCLEOTIDE SEQUENCE [LARGE SCALE GENOMIC DNA]</scope>
    <source>
        <strain evidence="2 3">NBRC 110450</strain>
    </source>
</reference>
<evidence type="ECO:0000256" key="1">
    <source>
        <dbReference type="SAM" id="MobiDB-lite"/>
    </source>
</evidence>
<accession>A0ABQ4E043</accession>
<organism evidence="2 3">
    <name type="scientific">Plantactinospora endophytica</name>
    <dbReference type="NCBI Taxonomy" id="673535"/>
    <lineage>
        <taxon>Bacteria</taxon>
        <taxon>Bacillati</taxon>
        <taxon>Actinomycetota</taxon>
        <taxon>Actinomycetes</taxon>
        <taxon>Micromonosporales</taxon>
        <taxon>Micromonosporaceae</taxon>
        <taxon>Plantactinospora</taxon>
    </lineage>
</organism>
<comment type="caution">
    <text evidence="2">The sequence shown here is derived from an EMBL/GenBank/DDBJ whole genome shotgun (WGS) entry which is preliminary data.</text>
</comment>
<dbReference type="RefSeq" id="WP_203866555.1">
    <property type="nucleotide sequence ID" value="NZ_BONW01000013.1"/>
</dbReference>
<evidence type="ECO:0000313" key="2">
    <source>
        <dbReference type="EMBL" id="GIG88038.1"/>
    </source>
</evidence>
<feature type="region of interest" description="Disordered" evidence="1">
    <location>
        <begin position="1"/>
        <end position="22"/>
    </location>
</feature>
<evidence type="ECO:0000313" key="3">
    <source>
        <dbReference type="Proteomes" id="UP000646749"/>
    </source>
</evidence>
<keyword evidence="3" id="KW-1185">Reference proteome</keyword>
<gene>
    <name evidence="2" type="ORF">Pen02_29740</name>
</gene>
<sequence>MTAIQDTGRRMSGAADGPAPLGVRSLPAHVGAGSAHIDIARTGPQQRVAGMPVAWRPSIGKPSVNFFQPPLAVRRTAGSDAVRERRAVQVEKGSVVVTD</sequence>
<name>A0ABQ4E043_9ACTN</name>